<organism evidence="3 4">
    <name type="scientific">Heterodera trifolii</name>
    <dbReference type="NCBI Taxonomy" id="157864"/>
    <lineage>
        <taxon>Eukaryota</taxon>
        <taxon>Metazoa</taxon>
        <taxon>Ecdysozoa</taxon>
        <taxon>Nematoda</taxon>
        <taxon>Chromadorea</taxon>
        <taxon>Rhabditida</taxon>
        <taxon>Tylenchina</taxon>
        <taxon>Tylenchomorpha</taxon>
        <taxon>Tylenchoidea</taxon>
        <taxon>Heteroderidae</taxon>
        <taxon>Heteroderinae</taxon>
        <taxon>Heterodera</taxon>
    </lineage>
</organism>
<feature type="region of interest" description="Disordered" evidence="2">
    <location>
        <begin position="1"/>
        <end position="26"/>
    </location>
</feature>
<accession>A0ABD2LC54</accession>
<dbReference type="AlphaFoldDB" id="A0ABD2LC54"/>
<proteinExistence type="predicted"/>
<keyword evidence="4" id="KW-1185">Reference proteome</keyword>
<feature type="coiled-coil region" evidence="1">
    <location>
        <begin position="49"/>
        <end position="83"/>
    </location>
</feature>
<evidence type="ECO:0000256" key="1">
    <source>
        <dbReference type="SAM" id="Coils"/>
    </source>
</evidence>
<feature type="compositionally biased region" description="Acidic residues" evidence="2">
    <location>
        <begin position="1"/>
        <end position="16"/>
    </location>
</feature>
<dbReference type="Proteomes" id="UP001620626">
    <property type="component" value="Unassembled WGS sequence"/>
</dbReference>
<name>A0ABD2LC54_9BILA</name>
<dbReference type="EMBL" id="JBICBT010000465">
    <property type="protein sequence ID" value="KAL3112661.1"/>
    <property type="molecule type" value="Genomic_DNA"/>
</dbReference>
<evidence type="ECO:0000313" key="3">
    <source>
        <dbReference type="EMBL" id="KAL3112661.1"/>
    </source>
</evidence>
<gene>
    <name evidence="3" type="ORF">niasHT_013697</name>
</gene>
<comment type="caution">
    <text evidence="3">The sequence shown here is derived from an EMBL/GenBank/DDBJ whole genome shotgun (WGS) entry which is preliminary data.</text>
</comment>
<evidence type="ECO:0000313" key="4">
    <source>
        <dbReference type="Proteomes" id="UP001620626"/>
    </source>
</evidence>
<sequence>MATEQMEMDVSTDDNDGAPSRAARLSEVEKNQNKILRILAEQKEMMAKLIKLVAVLSRVEDKLQDQKEKLSQMEKNQQQMEKNLHHFAVQIEHLQNGQMALF</sequence>
<reference evidence="3 4" key="1">
    <citation type="submission" date="2024-10" db="EMBL/GenBank/DDBJ databases">
        <authorList>
            <person name="Kim D."/>
        </authorList>
    </citation>
    <scope>NUCLEOTIDE SEQUENCE [LARGE SCALE GENOMIC DNA]</scope>
    <source>
        <strain evidence="3">BH-2024</strain>
    </source>
</reference>
<protein>
    <submittedName>
        <fullName evidence="3">Uncharacterized protein</fullName>
    </submittedName>
</protein>
<evidence type="ECO:0000256" key="2">
    <source>
        <dbReference type="SAM" id="MobiDB-lite"/>
    </source>
</evidence>
<keyword evidence="1" id="KW-0175">Coiled coil</keyword>